<evidence type="ECO:0000313" key="1">
    <source>
        <dbReference type="EMBL" id="KAL2795174.1"/>
    </source>
</evidence>
<protein>
    <submittedName>
        <fullName evidence="1">Uncharacterized protein</fullName>
    </submittedName>
</protein>
<proteinExistence type="predicted"/>
<name>A0ABR4G833_9EURO</name>
<gene>
    <name evidence="1" type="ORF">BJX66DRAFT_302370</name>
</gene>
<sequence length="77" mass="8729">MSTSVVKAGRLKPEVRLGQVVSEFQSDLSDSDKAQFRSHQTKASTTPLDIRDVMRLTAEINRCRPHERCFGPRLTNQ</sequence>
<accession>A0ABR4G833</accession>
<organism evidence="1 2">
    <name type="scientific">Aspergillus keveii</name>
    <dbReference type="NCBI Taxonomy" id="714993"/>
    <lineage>
        <taxon>Eukaryota</taxon>
        <taxon>Fungi</taxon>
        <taxon>Dikarya</taxon>
        <taxon>Ascomycota</taxon>
        <taxon>Pezizomycotina</taxon>
        <taxon>Eurotiomycetes</taxon>
        <taxon>Eurotiomycetidae</taxon>
        <taxon>Eurotiales</taxon>
        <taxon>Aspergillaceae</taxon>
        <taxon>Aspergillus</taxon>
        <taxon>Aspergillus subgen. Nidulantes</taxon>
    </lineage>
</organism>
<comment type="caution">
    <text evidence="1">The sequence shown here is derived from an EMBL/GenBank/DDBJ whole genome shotgun (WGS) entry which is preliminary data.</text>
</comment>
<evidence type="ECO:0000313" key="2">
    <source>
        <dbReference type="Proteomes" id="UP001610563"/>
    </source>
</evidence>
<dbReference type="Proteomes" id="UP001610563">
    <property type="component" value="Unassembled WGS sequence"/>
</dbReference>
<keyword evidence="2" id="KW-1185">Reference proteome</keyword>
<reference evidence="1 2" key="1">
    <citation type="submission" date="2024-07" db="EMBL/GenBank/DDBJ databases">
        <title>Section-level genome sequencing and comparative genomics of Aspergillus sections Usti and Cavernicolus.</title>
        <authorList>
            <consortium name="Lawrence Berkeley National Laboratory"/>
            <person name="Nybo J.L."/>
            <person name="Vesth T.C."/>
            <person name="Theobald S."/>
            <person name="Frisvad J.C."/>
            <person name="Larsen T.O."/>
            <person name="Kjaerboelling I."/>
            <person name="Rothschild-Mancinelli K."/>
            <person name="Lyhne E.K."/>
            <person name="Kogle M.E."/>
            <person name="Barry K."/>
            <person name="Clum A."/>
            <person name="Na H."/>
            <person name="Ledsgaard L."/>
            <person name="Lin J."/>
            <person name="Lipzen A."/>
            <person name="Kuo A."/>
            <person name="Riley R."/>
            <person name="Mondo S."/>
            <person name="Labutti K."/>
            <person name="Haridas S."/>
            <person name="Pangalinan J."/>
            <person name="Salamov A.A."/>
            <person name="Simmons B.A."/>
            <person name="Magnuson J.K."/>
            <person name="Chen J."/>
            <person name="Drula E."/>
            <person name="Henrissat B."/>
            <person name="Wiebenga A."/>
            <person name="Lubbers R.J."/>
            <person name="Gomes A.C."/>
            <person name="Makela M.R."/>
            <person name="Stajich J."/>
            <person name="Grigoriev I.V."/>
            <person name="Mortensen U.H."/>
            <person name="De Vries R.P."/>
            <person name="Baker S.E."/>
            <person name="Andersen M.R."/>
        </authorList>
    </citation>
    <scope>NUCLEOTIDE SEQUENCE [LARGE SCALE GENOMIC DNA]</scope>
    <source>
        <strain evidence="1 2">CBS 209.92</strain>
    </source>
</reference>
<dbReference type="EMBL" id="JBFTWV010000037">
    <property type="protein sequence ID" value="KAL2795174.1"/>
    <property type="molecule type" value="Genomic_DNA"/>
</dbReference>